<keyword evidence="4 6" id="KW-0378">Hydrolase</keyword>
<reference evidence="8" key="1">
    <citation type="submission" date="2012-01" db="EMBL/GenBank/DDBJ databases">
        <title>Complete sequence of chromosome of Thermobacillus composti KWC4.</title>
        <authorList>
            <person name="Lucas S."/>
            <person name="Han J."/>
            <person name="Lapidus A."/>
            <person name="Cheng J.-F."/>
            <person name="Goodwin L."/>
            <person name="Pitluck S."/>
            <person name="Peters L."/>
            <person name="Ovchinnikova G."/>
            <person name="Teshima H."/>
            <person name="Detter J.C."/>
            <person name="Han C."/>
            <person name="Tapia R."/>
            <person name="Land M."/>
            <person name="Hauser L."/>
            <person name="Kyrpides N."/>
            <person name="Ivanova N."/>
            <person name="Pagani I."/>
            <person name="Anderson I."/>
            <person name="Woyke T."/>
        </authorList>
    </citation>
    <scope>NUCLEOTIDE SEQUENCE [LARGE SCALE GENOMIC DNA]</scope>
    <source>
        <strain evidence="8">DSM 18247 / JCM 13945 / KWC4</strain>
    </source>
</reference>
<comment type="function">
    <text evidence="6">May nick specific sequences that contain T:G mispairs resulting from m5C-deamination.</text>
</comment>
<gene>
    <name evidence="7" type="ordered locus">Theco_3622</name>
</gene>
<dbReference type="NCBIfam" id="TIGR00632">
    <property type="entry name" value="vsr"/>
    <property type="match status" value="1"/>
</dbReference>
<keyword evidence="2 6" id="KW-0255">Endonuclease</keyword>
<dbReference type="GO" id="GO:0016787">
    <property type="term" value="F:hydrolase activity"/>
    <property type="evidence" value="ECO:0007669"/>
    <property type="project" value="UniProtKB-KW"/>
</dbReference>
<evidence type="ECO:0000256" key="3">
    <source>
        <dbReference type="ARBA" id="ARBA00022763"/>
    </source>
</evidence>
<evidence type="ECO:0000256" key="1">
    <source>
        <dbReference type="ARBA" id="ARBA00022722"/>
    </source>
</evidence>
<evidence type="ECO:0000256" key="6">
    <source>
        <dbReference type="PIRNR" id="PIRNR018267"/>
    </source>
</evidence>
<name>L0EIX3_THECK</name>
<dbReference type="AlphaFoldDB" id="L0EIX3"/>
<keyword evidence="8" id="KW-1185">Reference proteome</keyword>
<dbReference type="RefSeq" id="WP_015256368.1">
    <property type="nucleotide sequence ID" value="NC_019897.1"/>
</dbReference>
<evidence type="ECO:0000313" key="8">
    <source>
        <dbReference type="Proteomes" id="UP000010795"/>
    </source>
</evidence>
<organism evidence="7 8">
    <name type="scientific">Thermobacillus composti (strain DSM 18247 / JCM 13945 / KWC4)</name>
    <dbReference type="NCBI Taxonomy" id="717605"/>
    <lineage>
        <taxon>Bacteria</taxon>
        <taxon>Bacillati</taxon>
        <taxon>Bacillota</taxon>
        <taxon>Bacilli</taxon>
        <taxon>Bacillales</taxon>
        <taxon>Paenibacillaceae</taxon>
        <taxon>Thermobacillus</taxon>
    </lineage>
</organism>
<dbReference type="SUPFAM" id="SSF52980">
    <property type="entry name" value="Restriction endonuclease-like"/>
    <property type="match status" value="1"/>
</dbReference>
<dbReference type="EMBL" id="CP003255">
    <property type="protein sequence ID" value="AGA59646.1"/>
    <property type="molecule type" value="Genomic_DNA"/>
</dbReference>
<evidence type="ECO:0000256" key="5">
    <source>
        <dbReference type="ARBA" id="ARBA00023204"/>
    </source>
</evidence>
<dbReference type="InterPro" id="IPR011335">
    <property type="entry name" value="Restrct_endonuc-II-like"/>
</dbReference>
<dbReference type="REBASE" id="57926">
    <property type="entry name" value="V.TcoKWC4IIIP"/>
</dbReference>
<dbReference type="InterPro" id="IPR004603">
    <property type="entry name" value="DNA_mismatch_endonuc_vsr"/>
</dbReference>
<protein>
    <recommendedName>
        <fullName evidence="6">Very short patch repair endonuclease</fullName>
        <ecNumber evidence="6">3.1.-.-</ecNumber>
    </recommendedName>
</protein>
<accession>L0EIX3</accession>
<evidence type="ECO:0000256" key="4">
    <source>
        <dbReference type="ARBA" id="ARBA00022801"/>
    </source>
</evidence>
<dbReference type="KEGG" id="tco:Theco_3622"/>
<evidence type="ECO:0000313" key="7">
    <source>
        <dbReference type="EMBL" id="AGA59646.1"/>
    </source>
</evidence>
<dbReference type="GO" id="GO:0006298">
    <property type="term" value="P:mismatch repair"/>
    <property type="evidence" value="ECO:0007669"/>
    <property type="project" value="UniProtKB-UniRule"/>
</dbReference>
<keyword evidence="1 6" id="KW-0540">Nuclease</keyword>
<comment type="similarity">
    <text evidence="6">Belongs to the vsr family.</text>
</comment>
<sequence length="138" mass="16661">MFTREQRSKNMSAIRSKGTALESKVTKELWRRGYRFRKHVKKLKGNPDIAIQKYKIVIFLDSCFWHACPIHGNRPASNVDYWDKKLARNIERDREVTEYYLNIGWNLLRIWEHEIKDDFEGTIERIIKFIKQSKQKMS</sequence>
<dbReference type="EC" id="3.1.-.-" evidence="6"/>
<dbReference type="CDD" id="cd00221">
    <property type="entry name" value="Vsr"/>
    <property type="match status" value="1"/>
</dbReference>
<keyword evidence="3 6" id="KW-0227">DNA damage</keyword>
<dbReference type="Proteomes" id="UP000010795">
    <property type="component" value="Chromosome"/>
</dbReference>
<dbReference type="HOGENOM" id="CLU_111913_2_2_9"/>
<keyword evidence="5 6" id="KW-0234">DNA repair</keyword>
<dbReference type="Gene3D" id="3.40.960.10">
    <property type="entry name" value="VSR Endonuclease"/>
    <property type="match status" value="1"/>
</dbReference>
<dbReference type="STRING" id="717605.Theco_3622"/>
<dbReference type="eggNOG" id="COG3727">
    <property type="taxonomic scope" value="Bacteria"/>
</dbReference>
<dbReference type="Pfam" id="PF03852">
    <property type="entry name" value="Vsr"/>
    <property type="match status" value="1"/>
</dbReference>
<dbReference type="GO" id="GO:0004519">
    <property type="term" value="F:endonuclease activity"/>
    <property type="evidence" value="ECO:0007669"/>
    <property type="project" value="UniProtKB-KW"/>
</dbReference>
<dbReference type="PIRSF" id="PIRSF018267">
    <property type="entry name" value="VSR_endonuc"/>
    <property type="match status" value="1"/>
</dbReference>
<proteinExistence type="inferred from homology"/>
<evidence type="ECO:0000256" key="2">
    <source>
        <dbReference type="ARBA" id="ARBA00022759"/>
    </source>
</evidence>